<dbReference type="Gene3D" id="3.30.450.20">
    <property type="entry name" value="PAS domain"/>
    <property type="match status" value="1"/>
</dbReference>
<dbReference type="SUPFAM" id="SSF47384">
    <property type="entry name" value="Homodimeric domain of signal transducing histidine kinase"/>
    <property type="match status" value="1"/>
</dbReference>
<dbReference type="SMART" id="SM00304">
    <property type="entry name" value="HAMP"/>
    <property type="match status" value="1"/>
</dbReference>
<evidence type="ECO:0000256" key="1">
    <source>
        <dbReference type="ARBA" id="ARBA00000085"/>
    </source>
</evidence>
<dbReference type="SMART" id="SM00387">
    <property type="entry name" value="HATPase_c"/>
    <property type="match status" value="1"/>
</dbReference>
<dbReference type="Gene3D" id="6.10.340.10">
    <property type="match status" value="1"/>
</dbReference>
<dbReference type="Pfam" id="PF00512">
    <property type="entry name" value="HisKA"/>
    <property type="match status" value="1"/>
</dbReference>
<dbReference type="PROSITE" id="PS50885">
    <property type="entry name" value="HAMP"/>
    <property type="match status" value="1"/>
</dbReference>
<dbReference type="PRINTS" id="PR00344">
    <property type="entry name" value="BCTRLSENSOR"/>
</dbReference>
<dbReference type="SUPFAM" id="SSF158472">
    <property type="entry name" value="HAMP domain-like"/>
    <property type="match status" value="1"/>
</dbReference>
<accession>A0ABS9VBI6</accession>
<reference evidence="10" key="1">
    <citation type="submission" date="2022-03" db="EMBL/GenBank/DDBJ databases">
        <title>De novo assembled genomes of Belliella spp. (Cyclobacteriaceae) strains.</title>
        <authorList>
            <person name="Szabo A."/>
            <person name="Korponai K."/>
            <person name="Felfoldi T."/>
        </authorList>
    </citation>
    <scope>NUCLEOTIDE SEQUENCE</scope>
    <source>
        <strain evidence="10">DSM 111903</strain>
    </source>
</reference>
<dbReference type="Proteomes" id="UP001165430">
    <property type="component" value="Unassembled WGS sequence"/>
</dbReference>
<keyword evidence="6" id="KW-0418">Kinase</keyword>
<feature type="domain" description="Histidine kinase" evidence="8">
    <location>
        <begin position="384"/>
        <end position="600"/>
    </location>
</feature>
<evidence type="ECO:0000256" key="5">
    <source>
        <dbReference type="ARBA" id="ARBA00022679"/>
    </source>
</evidence>
<comment type="caution">
    <text evidence="10">The sequence shown here is derived from an EMBL/GenBank/DDBJ whole genome shotgun (WGS) entry which is preliminary data.</text>
</comment>
<dbReference type="PANTHER" id="PTHR43047">
    <property type="entry name" value="TWO-COMPONENT HISTIDINE PROTEIN KINASE"/>
    <property type="match status" value="1"/>
</dbReference>
<dbReference type="SMART" id="SM00388">
    <property type="entry name" value="HisKA"/>
    <property type="match status" value="1"/>
</dbReference>
<dbReference type="Pfam" id="PF02518">
    <property type="entry name" value="HATPase_c"/>
    <property type="match status" value="1"/>
</dbReference>
<feature type="transmembrane region" description="Helical" evidence="7">
    <location>
        <begin position="166"/>
        <end position="188"/>
    </location>
</feature>
<evidence type="ECO:0000256" key="2">
    <source>
        <dbReference type="ARBA" id="ARBA00004370"/>
    </source>
</evidence>
<comment type="subcellular location">
    <subcellularLocation>
        <location evidence="2">Membrane</location>
    </subcellularLocation>
</comment>
<dbReference type="InterPro" id="IPR003594">
    <property type="entry name" value="HATPase_dom"/>
</dbReference>
<evidence type="ECO:0000256" key="4">
    <source>
        <dbReference type="ARBA" id="ARBA00022553"/>
    </source>
</evidence>
<name>A0ABS9VBI6_9BACT</name>
<keyword evidence="7" id="KW-1133">Transmembrane helix</keyword>
<dbReference type="PANTHER" id="PTHR43047:SF72">
    <property type="entry name" value="OSMOSENSING HISTIDINE PROTEIN KINASE SLN1"/>
    <property type="match status" value="1"/>
</dbReference>
<dbReference type="RefSeq" id="WP_241411861.1">
    <property type="nucleotide sequence ID" value="NZ_JAKZGO010000007.1"/>
</dbReference>
<keyword evidence="11" id="KW-1185">Reference proteome</keyword>
<evidence type="ECO:0000259" key="8">
    <source>
        <dbReference type="PROSITE" id="PS50109"/>
    </source>
</evidence>
<organism evidence="10 11">
    <name type="scientific">Belliella alkalica</name>
    <dbReference type="NCBI Taxonomy" id="1730871"/>
    <lineage>
        <taxon>Bacteria</taxon>
        <taxon>Pseudomonadati</taxon>
        <taxon>Bacteroidota</taxon>
        <taxon>Cytophagia</taxon>
        <taxon>Cytophagales</taxon>
        <taxon>Cyclobacteriaceae</taxon>
        <taxon>Belliella</taxon>
    </lineage>
</organism>
<evidence type="ECO:0000313" key="10">
    <source>
        <dbReference type="EMBL" id="MCH7413802.1"/>
    </source>
</evidence>
<dbReference type="InterPro" id="IPR004358">
    <property type="entry name" value="Sig_transdc_His_kin-like_C"/>
</dbReference>
<keyword evidence="10" id="KW-0067">ATP-binding</keyword>
<dbReference type="SUPFAM" id="SSF55874">
    <property type="entry name" value="ATPase domain of HSP90 chaperone/DNA topoisomerase II/histidine kinase"/>
    <property type="match status" value="1"/>
</dbReference>
<feature type="domain" description="HAMP" evidence="9">
    <location>
        <begin position="190"/>
        <end position="242"/>
    </location>
</feature>
<keyword evidence="4" id="KW-0597">Phosphoprotein</keyword>
<dbReference type="EC" id="2.7.13.3" evidence="3"/>
<dbReference type="EMBL" id="JAKZGO010000007">
    <property type="protein sequence ID" value="MCH7413802.1"/>
    <property type="molecule type" value="Genomic_DNA"/>
</dbReference>
<protein>
    <recommendedName>
        <fullName evidence="3">histidine kinase</fullName>
        <ecNumber evidence="3">2.7.13.3</ecNumber>
    </recommendedName>
</protein>
<dbReference type="Pfam" id="PF00672">
    <property type="entry name" value="HAMP"/>
    <property type="match status" value="1"/>
</dbReference>
<dbReference type="GO" id="GO:0005524">
    <property type="term" value="F:ATP binding"/>
    <property type="evidence" value="ECO:0007669"/>
    <property type="project" value="UniProtKB-KW"/>
</dbReference>
<dbReference type="InterPro" id="IPR036890">
    <property type="entry name" value="HATPase_C_sf"/>
</dbReference>
<gene>
    <name evidence="10" type="ORF">MM213_09925</name>
</gene>
<dbReference type="InterPro" id="IPR005467">
    <property type="entry name" value="His_kinase_dom"/>
</dbReference>
<dbReference type="Gene3D" id="1.10.287.130">
    <property type="match status" value="1"/>
</dbReference>
<comment type="catalytic activity">
    <reaction evidence="1">
        <text>ATP + protein L-histidine = ADP + protein N-phospho-L-histidine.</text>
        <dbReference type="EC" id="2.7.13.3"/>
    </reaction>
</comment>
<evidence type="ECO:0000313" key="11">
    <source>
        <dbReference type="Proteomes" id="UP001165430"/>
    </source>
</evidence>
<dbReference type="CDD" id="cd06225">
    <property type="entry name" value="HAMP"/>
    <property type="match status" value="1"/>
</dbReference>
<keyword evidence="5" id="KW-0808">Transferase</keyword>
<evidence type="ECO:0000259" key="9">
    <source>
        <dbReference type="PROSITE" id="PS50885"/>
    </source>
</evidence>
<keyword evidence="7" id="KW-0812">Transmembrane</keyword>
<keyword evidence="7" id="KW-0472">Membrane</keyword>
<evidence type="ECO:0000256" key="7">
    <source>
        <dbReference type="SAM" id="Phobius"/>
    </source>
</evidence>
<sequence>MKLKTRLYFAFGFLFLLIVLLSGLGSIFVRQLADDSKSIIQDNYRTLDYMQQIKSSLDVLIANSDNQDIIGKNKVDTSMETIRESLSQQMKNVTEPGEDKLSKEFERGFLLLQKLLEESINNENSDPSGIISQASNLQDLASKIYELNIQTLLKKNDTANETAERVILYMSITGVTGSILSLIFIIGFPEVIFDPLQKLNTGIKAIAAKKYDHQLPDNEGNELGEIAKSFNSMAVKLKEYEASNYVMLFSEKKRIDAIINQMHEGIIGIDENQRLLFVNDYAKSLFNLGGDIKKGEHIQTIAQKIDFFASFAVDFALGGDESLKPKIVKIIHNGKELTFSREIIPINAPKYENQQPINIGYVVVISDITDFSDKDKAKTQFIATISHELKTPISSIGLGIKLLSDNRTGELNDEQKKLLDGLKDDKNRLLSITSELLDITQAETGNIILEKEAFDPSEVISDAVNALLLQAKDKSIKILTSIESNNPVLGDSNKVTWVLVNLLSNAIRYSKENSEIQLVCKEYFGDNLKFEVIDQGKGIPSEFKEKLFEKYYRVPGNKNNGSGLGLAISKEFITAMDGQIGVKSEEGIGSVFWFTLKKMILQN</sequence>
<dbReference type="PROSITE" id="PS50109">
    <property type="entry name" value="HIS_KIN"/>
    <property type="match status" value="1"/>
</dbReference>
<dbReference type="InterPro" id="IPR036097">
    <property type="entry name" value="HisK_dim/P_sf"/>
</dbReference>
<evidence type="ECO:0000256" key="3">
    <source>
        <dbReference type="ARBA" id="ARBA00012438"/>
    </source>
</evidence>
<dbReference type="CDD" id="cd00082">
    <property type="entry name" value="HisKA"/>
    <property type="match status" value="1"/>
</dbReference>
<evidence type="ECO:0000256" key="6">
    <source>
        <dbReference type="ARBA" id="ARBA00022777"/>
    </source>
</evidence>
<dbReference type="Gene3D" id="3.30.565.10">
    <property type="entry name" value="Histidine kinase-like ATPase, C-terminal domain"/>
    <property type="match status" value="1"/>
</dbReference>
<dbReference type="InterPro" id="IPR003660">
    <property type="entry name" value="HAMP_dom"/>
</dbReference>
<dbReference type="InterPro" id="IPR003661">
    <property type="entry name" value="HisK_dim/P_dom"/>
</dbReference>
<proteinExistence type="predicted"/>
<keyword evidence="10" id="KW-0547">Nucleotide-binding</keyword>